<reference evidence="3 4" key="1">
    <citation type="journal article" date="2019" name="Int. J. Syst. Evol. Microbiol.">
        <title>The Global Catalogue of Microorganisms (GCM) 10K type strain sequencing project: providing services to taxonomists for standard genome sequencing and annotation.</title>
        <authorList>
            <consortium name="The Broad Institute Genomics Platform"/>
            <consortium name="The Broad Institute Genome Sequencing Center for Infectious Disease"/>
            <person name="Wu L."/>
            <person name="Ma J."/>
        </authorList>
    </citation>
    <scope>NUCLEOTIDE SEQUENCE [LARGE SCALE GENOMIC DNA]</scope>
    <source>
        <strain evidence="3 4">JCM 15572</strain>
    </source>
</reference>
<name>A0ABN2DLR5_9ACTN</name>
<evidence type="ECO:0000313" key="3">
    <source>
        <dbReference type="EMBL" id="GAA1580166.1"/>
    </source>
</evidence>
<accession>A0ABN2DLR5</accession>
<dbReference type="Proteomes" id="UP001501705">
    <property type="component" value="Unassembled WGS sequence"/>
</dbReference>
<dbReference type="Pfam" id="PF04909">
    <property type="entry name" value="Amidohydro_2"/>
    <property type="match status" value="1"/>
</dbReference>
<comment type="caution">
    <text evidence="3">The sequence shown here is derived from an EMBL/GenBank/DDBJ whole genome shotgun (WGS) entry which is preliminary data.</text>
</comment>
<dbReference type="InterPro" id="IPR006680">
    <property type="entry name" value="Amidohydro-rel"/>
</dbReference>
<organism evidence="3 4">
    <name type="scientific">Kribbella hippodromi</name>
    <dbReference type="NCBI Taxonomy" id="434347"/>
    <lineage>
        <taxon>Bacteria</taxon>
        <taxon>Bacillati</taxon>
        <taxon>Actinomycetota</taxon>
        <taxon>Actinomycetes</taxon>
        <taxon>Propionibacteriales</taxon>
        <taxon>Kribbellaceae</taxon>
        <taxon>Kribbella</taxon>
    </lineage>
</organism>
<evidence type="ECO:0000256" key="1">
    <source>
        <dbReference type="ARBA" id="ARBA00023239"/>
    </source>
</evidence>
<feature type="domain" description="Amidohydrolase-related" evidence="2">
    <location>
        <begin position="21"/>
        <end position="244"/>
    </location>
</feature>
<dbReference type="RefSeq" id="WP_344235176.1">
    <property type="nucleotide sequence ID" value="NZ_BAAAPH010000012.1"/>
</dbReference>
<proteinExistence type="predicted"/>
<dbReference type="PANTHER" id="PTHR21240">
    <property type="entry name" value="2-AMINO-3-CARBOXYLMUCONATE-6-SEMIALDEHYDE DECARBOXYLASE"/>
    <property type="match status" value="1"/>
</dbReference>
<dbReference type="InterPro" id="IPR032465">
    <property type="entry name" value="ACMSD"/>
</dbReference>
<dbReference type="PANTHER" id="PTHR21240:SF28">
    <property type="entry name" value="ISO-OROTATE DECARBOXYLASE (EUROFUNG)"/>
    <property type="match status" value="1"/>
</dbReference>
<evidence type="ECO:0000259" key="2">
    <source>
        <dbReference type="Pfam" id="PF04909"/>
    </source>
</evidence>
<evidence type="ECO:0000313" key="4">
    <source>
        <dbReference type="Proteomes" id="UP001501705"/>
    </source>
</evidence>
<keyword evidence="4" id="KW-1185">Reference proteome</keyword>
<dbReference type="SUPFAM" id="SSF51556">
    <property type="entry name" value="Metallo-dependent hydrolases"/>
    <property type="match status" value="1"/>
</dbReference>
<gene>
    <name evidence="3" type="ORF">GCM10009804_40950</name>
</gene>
<protein>
    <recommendedName>
        <fullName evidence="2">Amidohydrolase-related domain-containing protein</fullName>
    </recommendedName>
</protein>
<keyword evidence="1" id="KW-0456">Lyase</keyword>
<dbReference type="EMBL" id="BAAAPH010000012">
    <property type="protein sequence ID" value="GAA1580166.1"/>
    <property type="molecule type" value="Genomic_DNA"/>
</dbReference>
<dbReference type="InterPro" id="IPR032466">
    <property type="entry name" value="Metal_Hydrolase"/>
</dbReference>
<sequence length="245" mass="26032">MIIDAHVRIGDGREVSLKPAELLATMDALGIDQALISPSERCIAYDNREGNEETANAAAGSGGRLLAYAVANPWRGRAALDELDRARDAGAVALAVDSVLQGFDLLDGLLDPLLDFAASAGWFVYVRTGTPANAVPLPLASLARRRPELPVLMGKSGATDFWIDAVPALLHAPNLYGDTSYAPWDTVLSGFLAEPGIGADRLVFSTDSPYTVPLAEVDRIRDWPVDPDQKSAVFGGNVARLLGRP</sequence>
<dbReference type="Gene3D" id="3.20.20.140">
    <property type="entry name" value="Metal-dependent hydrolases"/>
    <property type="match status" value="1"/>
</dbReference>